<evidence type="ECO:0000256" key="11">
    <source>
        <dbReference type="ARBA" id="ARBA00023136"/>
    </source>
</evidence>
<dbReference type="Proteomes" id="UP000279562">
    <property type="component" value="Unassembled WGS sequence"/>
</dbReference>
<evidence type="ECO:0000256" key="7">
    <source>
        <dbReference type="ARBA" id="ARBA00022729"/>
    </source>
</evidence>
<proteinExistence type="predicted"/>
<dbReference type="PANTHER" id="PTHR31120:SF6">
    <property type="entry name" value="METALLOPROTEASE TIKI HOMOLOG"/>
    <property type="match status" value="1"/>
</dbReference>
<accession>A0A3P2A1I5</accession>
<dbReference type="PANTHER" id="PTHR31120">
    <property type="entry name" value="METALLOPROTEASE TIKI"/>
    <property type="match status" value="1"/>
</dbReference>
<evidence type="ECO:0000313" key="15">
    <source>
        <dbReference type="Proteomes" id="UP000279562"/>
    </source>
</evidence>
<dbReference type="GO" id="GO:0016020">
    <property type="term" value="C:membrane"/>
    <property type="evidence" value="ECO:0007669"/>
    <property type="project" value="UniProtKB-SubCell"/>
</dbReference>
<dbReference type="EMBL" id="RQYF01000057">
    <property type="protein sequence ID" value="RRD89189.1"/>
    <property type="molecule type" value="Genomic_DNA"/>
</dbReference>
<comment type="subcellular location">
    <subcellularLocation>
        <location evidence="3">Membrane</location>
        <topology evidence="3">Single-pass type I membrane protein</topology>
    </subcellularLocation>
</comment>
<keyword evidence="4" id="KW-0645">Protease</keyword>
<keyword evidence="15" id="KW-1185">Reference proteome</keyword>
<evidence type="ECO:0000256" key="10">
    <source>
        <dbReference type="ARBA" id="ARBA00023049"/>
    </source>
</evidence>
<evidence type="ECO:0000256" key="3">
    <source>
        <dbReference type="ARBA" id="ARBA00004479"/>
    </source>
</evidence>
<keyword evidence="7 13" id="KW-0732">Signal</keyword>
<dbReference type="GO" id="GO:0006508">
    <property type="term" value="P:proteolysis"/>
    <property type="evidence" value="ECO:0007669"/>
    <property type="project" value="UniProtKB-KW"/>
</dbReference>
<keyword evidence="10" id="KW-0482">Metalloprotease</keyword>
<evidence type="ECO:0000256" key="8">
    <source>
        <dbReference type="ARBA" id="ARBA00022801"/>
    </source>
</evidence>
<dbReference type="CDD" id="cd14789">
    <property type="entry name" value="Tiki"/>
    <property type="match status" value="1"/>
</dbReference>
<evidence type="ECO:0000256" key="5">
    <source>
        <dbReference type="ARBA" id="ARBA00022692"/>
    </source>
</evidence>
<sequence length="294" mass="32719">MKKIISLLLLICLVQSAHAQLLWKISGKGLEKPSYVFGTYHLSPLGIKDSIAALPQAVNETTQVYGEVVMSEMMSPAFMQSMQQQMMMPKDSTLQSLFTPEQYEEVGKVVKENMMVDIAMLAQLKPAAITQQLAVILYMKHTPGFNPQEQLDNYFQQQAQQQGKKVGGLETVQSQIDILFNSQTLKRQAELLHCMAHDIDRTVGQVKRVIAAYEKQDLNVVLQLLAERCGDACDPLPGEMEALIDNRNKAWAEKMPAIMSEAPTLFVVGAGHLPGDNGLLNLLQQQSYTLEALK</sequence>
<evidence type="ECO:0000256" key="2">
    <source>
        <dbReference type="ARBA" id="ARBA00001941"/>
    </source>
</evidence>
<dbReference type="GO" id="GO:0046872">
    <property type="term" value="F:metal ion binding"/>
    <property type="evidence" value="ECO:0007669"/>
    <property type="project" value="UniProtKB-KW"/>
</dbReference>
<gene>
    <name evidence="14" type="ORF">EII33_10505</name>
</gene>
<evidence type="ECO:0000256" key="9">
    <source>
        <dbReference type="ARBA" id="ARBA00022989"/>
    </source>
</evidence>
<evidence type="ECO:0000256" key="1">
    <source>
        <dbReference type="ARBA" id="ARBA00001936"/>
    </source>
</evidence>
<comment type="cofactor">
    <cofactor evidence="2">
        <name>Co(2+)</name>
        <dbReference type="ChEBI" id="CHEBI:48828"/>
    </cofactor>
</comment>
<evidence type="ECO:0000256" key="4">
    <source>
        <dbReference type="ARBA" id="ARBA00022670"/>
    </source>
</evidence>
<reference evidence="14 15" key="1">
    <citation type="submission" date="2018-11" db="EMBL/GenBank/DDBJ databases">
        <title>Genomes From Bacteria Associated with the Canine Oral Cavity: a Test Case for Automated Genome-Based Taxonomic Assignment.</title>
        <authorList>
            <person name="Coil D.A."/>
            <person name="Jospin G."/>
            <person name="Darling A.E."/>
            <person name="Wallis C."/>
            <person name="Davis I.J."/>
            <person name="Harris S."/>
            <person name="Eisen J.A."/>
            <person name="Holcombe L.J."/>
            <person name="O'Flynn C."/>
        </authorList>
    </citation>
    <scope>NUCLEOTIDE SEQUENCE [LARGE SCALE GENOMIC DNA]</scope>
    <source>
        <strain evidence="14 15">OH1047_COT-310</strain>
    </source>
</reference>
<keyword evidence="6" id="KW-0479">Metal-binding</keyword>
<keyword evidence="5" id="KW-0812">Transmembrane</keyword>
<dbReference type="InterPro" id="IPR002816">
    <property type="entry name" value="TraB/PrgY/GumN_fam"/>
</dbReference>
<keyword evidence="9" id="KW-1133">Transmembrane helix</keyword>
<keyword evidence="12" id="KW-0325">Glycoprotein</keyword>
<dbReference type="GO" id="GO:0004222">
    <property type="term" value="F:metalloendopeptidase activity"/>
    <property type="evidence" value="ECO:0007669"/>
    <property type="project" value="TreeGrafter"/>
</dbReference>
<organism evidence="14 15">
    <name type="scientific">Prevotella heparinolytica</name>
    <dbReference type="NCBI Taxonomy" id="28113"/>
    <lineage>
        <taxon>Bacteria</taxon>
        <taxon>Pseudomonadati</taxon>
        <taxon>Bacteroidota</taxon>
        <taxon>Bacteroidia</taxon>
        <taxon>Bacteroidales</taxon>
        <taxon>Bacteroidaceae</taxon>
        <taxon>Bacteroides</taxon>
    </lineage>
</organism>
<evidence type="ECO:0000256" key="13">
    <source>
        <dbReference type="SAM" id="SignalP"/>
    </source>
</evidence>
<keyword evidence="11" id="KW-0472">Membrane</keyword>
<dbReference type="GO" id="GO:0030178">
    <property type="term" value="P:negative regulation of Wnt signaling pathway"/>
    <property type="evidence" value="ECO:0007669"/>
    <property type="project" value="InterPro"/>
</dbReference>
<name>A0A3P2A1I5_9BACE</name>
<evidence type="ECO:0000313" key="14">
    <source>
        <dbReference type="EMBL" id="RRD89189.1"/>
    </source>
</evidence>
<evidence type="ECO:0000256" key="12">
    <source>
        <dbReference type="ARBA" id="ARBA00023180"/>
    </source>
</evidence>
<feature type="signal peptide" evidence="13">
    <location>
        <begin position="1"/>
        <end position="19"/>
    </location>
</feature>
<dbReference type="RefSeq" id="WP_125239670.1">
    <property type="nucleotide sequence ID" value="NZ_RQYF01000057.1"/>
</dbReference>
<dbReference type="InterPro" id="IPR040230">
    <property type="entry name" value="TIKI1/2-like"/>
</dbReference>
<comment type="caution">
    <text evidence="14">The sequence shown here is derived from an EMBL/GenBank/DDBJ whole genome shotgun (WGS) entry which is preliminary data.</text>
</comment>
<dbReference type="AlphaFoldDB" id="A0A3P2A1I5"/>
<dbReference type="Pfam" id="PF01963">
    <property type="entry name" value="TraB_PrgY_gumN"/>
    <property type="match status" value="1"/>
</dbReference>
<feature type="chain" id="PRO_5018194790" evidence="13">
    <location>
        <begin position="20"/>
        <end position="294"/>
    </location>
</feature>
<comment type="cofactor">
    <cofactor evidence="1">
        <name>Mn(2+)</name>
        <dbReference type="ChEBI" id="CHEBI:29035"/>
    </cofactor>
</comment>
<evidence type="ECO:0000256" key="6">
    <source>
        <dbReference type="ARBA" id="ARBA00022723"/>
    </source>
</evidence>
<protein>
    <submittedName>
        <fullName evidence="14">TraB/GumN family protein</fullName>
    </submittedName>
</protein>
<keyword evidence="8" id="KW-0378">Hydrolase</keyword>